<organism evidence="1 2">
    <name type="scientific">Eretmocerus hayati</name>
    <dbReference type="NCBI Taxonomy" id="131215"/>
    <lineage>
        <taxon>Eukaryota</taxon>
        <taxon>Metazoa</taxon>
        <taxon>Ecdysozoa</taxon>
        <taxon>Arthropoda</taxon>
        <taxon>Hexapoda</taxon>
        <taxon>Insecta</taxon>
        <taxon>Pterygota</taxon>
        <taxon>Neoptera</taxon>
        <taxon>Endopterygota</taxon>
        <taxon>Hymenoptera</taxon>
        <taxon>Apocrita</taxon>
        <taxon>Proctotrupomorpha</taxon>
        <taxon>Chalcidoidea</taxon>
        <taxon>Aphelinidae</taxon>
        <taxon>Aphelininae</taxon>
        <taxon>Eretmocerus</taxon>
    </lineage>
</organism>
<sequence>MSANIRKQIRNIIPKAKREQVLSLFYKGLDFHPLDGPDDEKLHVAVFEMISLYLKDDKDARSNSSSTIGPVFNPLHLAINVVLYHENEESVPDFFSKKSKIVRNEESMSKQIRLKFHVSPTI</sequence>
<evidence type="ECO:0000313" key="2">
    <source>
        <dbReference type="Proteomes" id="UP001239111"/>
    </source>
</evidence>
<keyword evidence="2" id="KW-1185">Reference proteome</keyword>
<reference evidence="1" key="1">
    <citation type="submission" date="2023-04" db="EMBL/GenBank/DDBJ databases">
        <title>A chromosome-level genome assembly of the parasitoid wasp Eretmocerus hayati.</title>
        <authorList>
            <person name="Zhong Y."/>
            <person name="Liu S."/>
            <person name="Liu Y."/>
        </authorList>
    </citation>
    <scope>NUCLEOTIDE SEQUENCE</scope>
    <source>
        <strain evidence="1">ZJU_SS_LIU_2023</strain>
    </source>
</reference>
<name>A0ACC2NSK7_9HYME</name>
<dbReference type="Proteomes" id="UP001239111">
    <property type="component" value="Chromosome 3"/>
</dbReference>
<proteinExistence type="predicted"/>
<comment type="caution">
    <text evidence="1">The sequence shown here is derived from an EMBL/GenBank/DDBJ whole genome shotgun (WGS) entry which is preliminary data.</text>
</comment>
<evidence type="ECO:0000313" key="1">
    <source>
        <dbReference type="EMBL" id="KAJ8674198.1"/>
    </source>
</evidence>
<accession>A0ACC2NSK7</accession>
<dbReference type="EMBL" id="CM056743">
    <property type="protein sequence ID" value="KAJ8674198.1"/>
    <property type="molecule type" value="Genomic_DNA"/>
</dbReference>
<gene>
    <name evidence="1" type="ORF">QAD02_005460</name>
</gene>
<protein>
    <submittedName>
        <fullName evidence="1">Uncharacterized protein</fullName>
    </submittedName>
</protein>